<keyword evidence="2" id="KW-0238">DNA-binding</keyword>
<dbReference type="Pfam" id="PF08220">
    <property type="entry name" value="HTH_DeoR"/>
    <property type="match status" value="1"/>
</dbReference>
<evidence type="ECO:0000259" key="4">
    <source>
        <dbReference type="PROSITE" id="PS51000"/>
    </source>
</evidence>
<proteinExistence type="predicted"/>
<dbReference type="SUPFAM" id="SSF100950">
    <property type="entry name" value="NagB/RpiA/CoA transferase-like"/>
    <property type="match status" value="1"/>
</dbReference>
<reference evidence="5 6" key="1">
    <citation type="submission" date="2014-12" db="EMBL/GenBank/DDBJ databases">
        <title>Draft genome sequences of 29 type strains of Enterococci.</title>
        <authorList>
            <person name="Zhong Z."/>
            <person name="Sun Z."/>
            <person name="Liu W."/>
            <person name="Zhang W."/>
            <person name="Zhang H."/>
        </authorList>
    </citation>
    <scope>NUCLEOTIDE SEQUENCE [LARGE SCALE GENOMIC DNA]</scope>
    <source>
        <strain evidence="5 6">DSM 17690</strain>
    </source>
</reference>
<dbReference type="InterPro" id="IPR050313">
    <property type="entry name" value="Carb_Metab_HTH_regulators"/>
</dbReference>
<name>A0A1L8QNJ4_9ENTE</name>
<evidence type="ECO:0000313" key="6">
    <source>
        <dbReference type="Proteomes" id="UP000182149"/>
    </source>
</evidence>
<dbReference type="Proteomes" id="UP000182149">
    <property type="component" value="Unassembled WGS sequence"/>
</dbReference>
<dbReference type="PANTHER" id="PTHR30363:SF56">
    <property type="entry name" value="TRANSCRIPTIONAL REGULATOR, DEOR FAMILY"/>
    <property type="match status" value="1"/>
</dbReference>
<organism evidence="5 6">
    <name type="scientific">Enterococcus aquimarinus</name>
    <dbReference type="NCBI Taxonomy" id="328396"/>
    <lineage>
        <taxon>Bacteria</taxon>
        <taxon>Bacillati</taxon>
        <taxon>Bacillota</taxon>
        <taxon>Bacilli</taxon>
        <taxon>Lactobacillales</taxon>
        <taxon>Enterococcaceae</taxon>
        <taxon>Enterococcus</taxon>
    </lineage>
</organism>
<evidence type="ECO:0000256" key="1">
    <source>
        <dbReference type="ARBA" id="ARBA00023015"/>
    </source>
</evidence>
<dbReference type="SMART" id="SM00420">
    <property type="entry name" value="HTH_DEOR"/>
    <property type="match status" value="1"/>
</dbReference>
<keyword evidence="6" id="KW-1185">Reference proteome</keyword>
<dbReference type="InterPro" id="IPR037171">
    <property type="entry name" value="NagB/RpiA_transferase-like"/>
</dbReference>
<dbReference type="EMBL" id="JXKD01000021">
    <property type="protein sequence ID" value="OJG09072.1"/>
    <property type="molecule type" value="Genomic_DNA"/>
</dbReference>
<keyword evidence="1" id="KW-0805">Transcription regulation</keyword>
<comment type="caution">
    <text evidence="5">The sequence shown here is derived from an EMBL/GenBank/DDBJ whole genome shotgun (WGS) entry which is preliminary data.</text>
</comment>
<dbReference type="GO" id="GO:0003700">
    <property type="term" value="F:DNA-binding transcription factor activity"/>
    <property type="evidence" value="ECO:0007669"/>
    <property type="project" value="InterPro"/>
</dbReference>
<dbReference type="STRING" id="328396.RU93_GL001234"/>
<dbReference type="Gene3D" id="1.10.10.10">
    <property type="entry name" value="Winged helix-like DNA-binding domain superfamily/Winged helix DNA-binding domain"/>
    <property type="match status" value="1"/>
</dbReference>
<dbReference type="SMART" id="SM01134">
    <property type="entry name" value="DeoRC"/>
    <property type="match status" value="1"/>
</dbReference>
<dbReference type="InterPro" id="IPR001034">
    <property type="entry name" value="DeoR_HTH"/>
</dbReference>
<evidence type="ECO:0000256" key="3">
    <source>
        <dbReference type="ARBA" id="ARBA00023163"/>
    </source>
</evidence>
<dbReference type="AlphaFoldDB" id="A0A1L8QNJ4"/>
<accession>A0A1L8QNJ4</accession>
<dbReference type="Pfam" id="PF00455">
    <property type="entry name" value="DeoRC"/>
    <property type="match status" value="1"/>
</dbReference>
<dbReference type="OrthoDB" id="9797223at2"/>
<keyword evidence="3" id="KW-0804">Transcription</keyword>
<sequence>MLTTERHQFILNYLETHGTITIHEISAALATSESTIRRDLQFLEDQKLLLRVHGGAQRKTQLNHEASMAEKRQQHLIEKQKIAKYAGTLIKEGDTIFLDAGSTTLEMIPYLPTDPTLKVVTNSVTHALQLLERGIETMILGGTLKRTTNAIVGPTAVEQLQQLYFDKAFLGMNGIDEQAGYTTPDTEEAIIKKTAARQSQEAFVLADRSKFKQRSFVQVLPLKQAMILTDNCPKDYLKTLKKQTKVTEV</sequence>
<dbReference type="RefSeq" id="WP_071875673.1">
    <property type="nucleotide sequence ID" value="NZ_JBHSHF010000011.1"/>
</dbReference>
<dbReference type="Gene3D" id="3.40.50.1360">
    <property type="match status" value="1"/>
</dbReference>
<dbReference type="PROSITE" id="PS00894">
    <property type="entry name" value="HTH_DEOR_1"/>
    <property type="match status" value="1"/>
</dbReference>
<protein>
    <recommendedName>
        <fullName evidence="4">HTH deoR-type domain-containing protein</fullName>
    </recommendedName>
</protein>
<dbReference type="InterPro" id="IPR036388">
    <property type="entry name" value="WH-like_DNA-bd_sf"/>
</dbReference>
<dbReference type="PANTHER" id="PTHR30363">
    <property type="entry name" value="HTH-TYPE TRANSCRIPTIONAL REGULATOR SRLR-RELATED"/>
    <property type="match status" value="1"/>
</dbReference>
<dbReference type="InterPro" id="IPR018356">
    <property type="entry name" value="Tscrpt_reg_HTH_DeoR_CS"/>
</dbReference>
<evidence type="ECO:0000313" key="5">
    <source>
        <dbReference type="EMBL" id="OJG09072.1"/>
    </source>
</evidence>
<dbReference type="InterPro" id="IPR014036">
    <property type="entry name" value="DeoR-like_C"/>
</dbReference>
<dbReference type="InterPro" id="IPR036390">
    <property type="entry name" value="WH_DNA-bd_sf"/>
</dbReference>
<dbReference type="SUPFAM" id="SSF46785">
    <property type="entry name" value="Winged helix' DNA-binding domain"/>
    <property type="match status" value="1"/>
</dbReference>
<dbReference type="PRINTS" id="PR00037">
    <property type="entry name" value="HTHLACR"/>
</dbReference>
<dbReference type="GO" id="GO:0003677">
    <property type="term" value="F:DNA binding"/>
    <property type="evidence" value="ECO:0007669"/>
    <property type="project" value="UniProtKB-KW"/>
</dbReference>
<dbReference type="PROSITE" id="PS51000">
    <property type="entry name" value="HTH_DEOR_2"/>
    <property type="match status" value="1"/>
</dbReference>
<feature type="domain" description="HTH deoR-type" evidence="4">
    <location>
        <begin position="3"/>
        <end position="58"/>
    </location>
</feature>
<evidence type="ECO:0000256" key="2">
    <source>
        <dbReference type="ARBA" id="ARBA00023125"/>
    </source>
</evidence>
<gene>
    <name evidence="5" type="ORF">RU93_GL001234</name>
</gene>